<dbReference type="InterPro" id="IPR014913">
    <property type="entry name" value="YppE-like"/>
</dbReference>
<dbReference type="Proteomes" id="UP000269301">
    <property type="component" value="Unassembled WGS sequence"/>
</dbReference>
<dbReference type="OrthoDB" id="2691485at2"/>
<proteinExistence type="predicted"/>
<reference evidence="1 2" key="1">
    <citation type="journal article" date="2016" name="Int. J. Syst. Evol. Microbiol.">
        <title>Oceanobacillus halophilus sp. nov., a novel moderately halophilic bacterium from a hypersaline lake.</title>
        <authorList>
            <person name="Amoozegar M.A."/>
            <person name="Bagheri M."/>
            <person name="Makhdoumi A."/>
            <person name="Nikou M.M."/>
            <person name="Fazeli S.A.S."/>
            <person name="Schumann P."/>
            <person name="Sproer C."/>
            <person name="Sanchez-Porro C."/>
            <person name="Ventosa A."/>
        </authorList>
    </citation>
    <scope>NUCLEOTIDE SEQUENCE [LARGE SCALE GENOMIC DNA]</scope>
    <source>
        <strain evidence="1 2">DSM 23996</strain>
    </source>
</reference>
<organism evidence="1 2">
    <name type="scientific">Oceanobacillus halophilus</name>
    <dbReference type="NCBI Taxonomy" id="930130"/>
    <lineage>
        <taxon>Bacteria</taxon>
        <taxon>Bacillati</taxon>
        <taxon>Bacillota</taxon>
        <taxon>Bacilli</taxon>
        <taxon>Bacillales</taxon>
        <taxon>Bacillaceae</taxon>
        <taxon>Oceanobacillus</taxon>
    </lineage>
</organism>
<gene>
    <name evidence="1" type="ORF">D8M06_02165</name>
</gene>
<evidence type="ECO:0000313" key="1">
    <source>
        <dbReference type="EMBL" id="RKQ37630.1"/>
    </source>
</evidence>
<evidence type="ECO:0000313" key="2">
    <source>
        <dbReference type="Proteomes" id="UP000269301"/>
    </source>
</evidence>
<keyword evidence="2" id="KW-1185">Reference proteome</keyword>
<dbReference type="EMBL" id="RBZP01000001">
    <property type="protein sequence ID" value="RKQ37630.1"/>
    <property type="molecule type" value="Genomic_DNA"/>
</dbReference>
<comment type="caution">
    <text evidence="1">The sequence shown here is derived from an EMBL/GenBank/DDBJ whole genome shotgun (WGS) entry which is preliminary data.</text>
</comment>
<dbReference type="AlphaFoldDB" id="A0A495ADE1"/>
<dbReference type="Gene3D" id="1.20.120.440">
    <property type="entry name" value="YppE-like"/>
    <property type="match status" value="1"/>
</dbReference>
<dbReference type="Pfam" id="PF08807">
    <property type="entry name" value="DUF1798"/>
    <property type="match status" value="1"/>
</dbReference>
<name>A0A495ADE1_9BACI</name>
<dbReference type="RefSeq" id="WP_121202708.1">
    <property type="nucleotide sequence ID" value="NZ_RBZP01000001.1"/>
</dbReference>
<accession>A0A495ADE1</accession>
<dbReference type="InterPro" id="IPR023351">
    <property type="entry name" value="YppE-like_sf"/>
</dbReference>
<protein>
    <submittedName>
        <fullName evidence="1">DUF1798 family protein</fullName>
    </submittedName>
</protein>
<dbReference type="SUPFAM" id="SSF140415">
    <property type="entry name" value="YppE-like"/>
    <property type="match status" value="1"/>
</dbReference>
<sequence>MELIMRTEYLINHLHELKDHFENSEAPENIRDKAFFARVKEKTTPIFESLEKWEEEALRVVKERKVNIHPQQINSTRENMELVLMHSYYKDLRRRRYMEYYKSILYIFEQLVDELK</sequence>